<accession>A0A5J6Y227</accession>
<dbReference type="PANTHER" id="PTHR43105:SF13">
    <property type="entry name" value="NADH-UBIQUINONE OXIDOREDUCTASE 75 KDA SUBUNIT, MITOCHONDRIAL"/>
    <property type="match status" value="1"/>
</dbReference>
<keyword evidence="5" id="KW-1278">Translocase</keyword>
<dbReference type="Pfam" id="PF00384">
    <property type="entry name" value="Molybdopterin"/>
    <property type="match status" value="1"/>
</dbReference>
<keyword evidence="4" id="KW-0479">Metal-binding</keyword>
<geneLocation type="mitochondrion" evidence="11"/>
<name>A0A5J6Y227_9STRA</name>
<keyword evidence="3" id="KW-0004">4Fe-4S</keyword>
<evidence type="ECO:0000256" key="7">
    <source>
        <dbReference type="ARBA" id="ARBA00023014"/>
    </source>
</evidence>
<evidence type="ECO:0000256" key="5">
    <source>
        <dbReference type="ARBA" id="ARBA00022967"/>
    </source>
</evidence>
<comment type="cofactor">
    <cofactor evidence="1">
        <name>[4Fe-4S] cluster</name>
        <dbReference type="ChEBI" id="CHEBI:49883"/>
    </cofactor>
</comment>
<protein>
    <submittedName>
        <fullName evidence="11">NADH dehydrogenase subunit 11</fullName>
    </submittedName>
</protein>
<proteinExistence type="inferred from homology"/>
<dbReference type="InterPro" id="IPR050123">
    <property type="entry name" value="Prok_molybdopt-oxidoreductase"/>
</dbReference>
<dbReference type="SUPFAM" id="SSF53706">
    <property type="entry name" value="Formate dehydrogenase/DMSO reductase, domains 1-3"/>
    <property type="match status" value="1"/>
</dbReference>
<dbReference type="GO" id="GO:0051539">
    <property type="term" value="F:4 iron, 4 sulfur cluster binding"/>
    <property type="evidence" value="ECO:0007669"/>
    <property type="project" value="UniProtKB-KW"/>
</dbReference>
<keyword evidence="8" id="KW-0520">NAD</keyword>
<keyword evidence="7" id="KW-0411">Iron-sulfur</keyword>
<dbReference type="InterPro" id="IPR006656">
    <property type="entry name" value="Mopterin_OxRdtase"/>
</dbReference>
<dbReference type="GO" id="GO:0016020">
    <property type="term" value="C:membrane"/>
    <property type="evidence" value="ECO:0007669"/>
    <property type="project" value="TreeGrafter"/>
</dbReference>
<comment type="cofactor">
    <cofactor evidence="9">
        <name>[2Fe-2S] cluster</name>
        <dbReference type="ChEBI" id="CHEBI:190135"/>
    </cofactor>
</comment>
<evidence type="ECO:0000256" key="6">
    <source>
        <dbReference type="ARBA" id="ARBA00023004"/>
    </source>
</evidence>
<gene>
    <name evidence="11" type="primary">nad11</name>
</gene>
<comment type="similarity">
    <text evidence="2">Belongs to the complex I 75 kDa subunit family.</text>
</comment>
<keyword evidence="11" id="KW-0496">Mitochondrion</keyword>
<dbReference type="PROSITE" id="PS51669">
    <property type="entry name" value="4FE4S_MOW_BIS_MGD"/>
    <property type="match status" value="1"/>
</dbReference>
<sequence length="500" mass="57871">MLKQMLTGALTSKPYSFTSRPWELRTVQSIDVLDGLGSNICIDFKETEISRILPRKNIINDYWISDKIRFFYDGLKRQRLNTPYTKHRKYLKTLKWKKVLAQISSILNVFSFEYGNSKLGLILGSSVDTETYFSARNLKFGCGFYNVSLDNYSNILIDNPNMYKFQDSIKLLENTDYCLLIGTNPRLEASILNLKLKKIYNKGKFFLSSIGSSFVTTFKFNNISFNLISLYTLSEGKHNLCKYIVKAKNPKIIYGAKILQRFDSIGFYNLLKVLNQNYKSVFSKNFYYNILHSDANIVGGCNVGFESFSKDTLQKLKFVYCIGVENFNFCKYLNFEKILLVIQNWTGNRNTSLADIILPSTSFIESNSTFYNTENCPQRSHKVFFGPYLARHNWQILNIFIYLLCKSSLYSTKVELSDALSKILPSYYYTNKWFNSGNLSINKVFDFGMLSKEIVLGSNLRLIIEDFFMTQSFCYSSPTMAKASSLMRTNSFNYNFLKCI</sequence>
<evidence type="ECO:0000256" key="1">
    <source>
        <dbReference type="ARBA" id="ARBA00001966"/>
    </source>
</evidence>
<dbReference type="AlphaFoldDB" id="A0A5J6Y227"/>
<dbReference type="InterPro" id="IPR006963">
    <property type="entry name" value="Mopterin_OxRdtase_4Fe-4S_dom"/>
</dbReference>
<dbReference type="GO" id="GO:0046872">
    <property type="term" value="F:metal ion binding"/>
    <property type="evidence" value="ECO:0007669"/>
    <property type="project" value="UniProtKB-KW"/>
</dbReference>
<evidence type="ECO:0000259" key="10">
    <source>
        <dbReference type="PROSITE" id="PS51669"/>
    </source>
</evidence>
<evidence type="ECO:0000256" key="4">
    <source>
        <dbReference type="ARBA" id="ARBA00022723"/>
    </source>
</evidence>
<evidence type="ECO:0000313" key="11">
    <source>
        <dbReference type="EMBL" id="QFO87195.1"/>
    </source>
</evidence>
<dbReference type="Pfam" id="PF22151">
    <property type="entry name" value="Fer4_NDSU1"/>
    <property type="match status" value="1"/>
</dbReference>
<organism evidence="11">
    <name type="scientific">Vischeria cf. polyphem</name>
    <dbReference type="NCBI Taxonomy" id="1132302"/>
    <lineage>
        <taxon>Eukaryota</taxon>
        <taxon>Sar</taxon>
        <taxon>Stramenopiles</taxon>
        <taxon>Ochrophyta</taxon>
        <taxon>Eustigmatophyceae</taxon>
        <taxon>Eustigmatales</taxon>
        <taxon>Chlorobotryaceae</taxon>
        <taxon>Vischeria</taxon>
    </lineage>
</organism>
<evidence type="ECO:0000256" key="2">
    <source>
        <dbReference type="ARBA" id="ARBA00005404"/>
    </source>
</evidence>
<reference evidence="11" key="1">
    <citation type="submission" date="2018-11" db="EMBL/GenBank/DDBJ databases">
        <title>Characterization of the complete mitochondrial genome of oleaginous microalga Eustigmatos cf. polyphem strain CAUP H4302 by next-generation sequencing and phylogenetic analysis of Eustigmatophyceae.</title>
        <authorList>
            <person name="Huang L.D."/>
            <person name="Gao B.Y."/>
            <person name="Zhang C.W."/>
        </authorList>
    </citation>
    <scope>NUCLEOTIDE SEQUENCE</scope>
    <source>
        <strain evidence="11">CAUP H4302</strain>
    </source>
</reference>
<dbReference type="Gene3D" id="3.40.50.740">
    <property type="match status" value="1"/>
</dbReference>
<dbReference type="EMBL" id="MK170182">
    <property type="protein sequence ID" value="QFO87195.1"/>
    <property type="molecule type" value="Genomic_DNA"/>
</dbReference>
<dbReference type="PANTHER" id="PTHR43105">
    <property type="entry name" value="RESPIRATORY NITRATE REDUCTASE"/>
    <property type="match status" value="1"/>
</dbReference>
<dbReference type="GO" id="GO:0016491">
    <property type="term" value="F:oxidoreductase activity"/>
    <property type="evidence" value="ECO:0007669"/>
    <property type="project" value="InterPro"/>
</dbReference>
<evidence type="ECO:0000256" key="9">
    <source>
        <dbReference type="ARBA" id="ARBA00034078"/>
    </source>
</evidence>
<feature type="domain" description="4Fe-4S Mo/W bis-MGD-type" evidence="10">
    <location>
        <begin position="24"/>
        <end position="79"/>
    </location>
</feature>
<keyword evidence="6" id="KW-0408">Iron</keyword>
<evidence type="ECO:0000256" key="8">
    <source>
        <dbReference type="ARBA" id="ARBA00023027"/>
    </source>
</evidence>
<evidence type="ECO:0000256" key="3">
    <source>
        <dbReference type="ARBA" id="ARBA00022485"/>
    </source>
</evidence>